<organism evidence="3">
    <name type="scientific">Caenorhabditis remanei</name>
    <name type="common">Caenorhabditis vulgaris</name>
    <dbReference type="NCBI Taxonomy" id="31234"/>
    <lineage>
        <taxon>Eukaryota</taxon>
        <taxon>Metazoa</taxon>
        <taxon>Ecdysozoa</taxon>
        <taxon>Nematoda</taxon>
        <taxon>Chromadorea</taxon>
        <taxon>Rhabditida</taxon>
        <taxon>Rhabditina</taxon>
        <taxon>Rhabditomorpha</taxon>
        <taxon>Rhabditoidea</taxon>
        <taxon>Rhabditidae</taxon>
        <taxon>Peloderinae</taxon>
        <taxon>Caenorhabditis</taxon>
    </lineage>
</organism>
<accession>E3LN93</accession>
<keyword evidence="3" id="KW-1185">Reference proteome</keyword>
<proteinExistence type="predicted"/>
<keyword evidence="1" id="KW-0732">Signal</keyword>
<name>E3LN93_CAERE</name>
<dbReference type="HOGENOM" id="CLU_2388321_0_0_1"/>
<dbReference type="CTD" id="9815382"/>
<reference evidence="2" key="1">
    <citation type="submission" date="2007-07" db="EMBL/GenBank/DDBJ databases">
        <title>PCAP assembly of the Caenorhabditis remanei genome.</title>
        <authorList>
            <consortium name="The Caenorhabditis remanei Sequencing Consortium"/>
            <person name="Wilson R.K."/>
        </authorList>
    </citation>
    <scope>NUCLEOTIDE SEQUENCE [LARGE SCALE GENOMIC DNA]</scope>
    <source>
        <strain evidence="2">PB4641</strain>
    </source>
</reference>
<dbReference type="InParanoid" id="E3LN93"/>
<feature type="signal peptide" evidence="1">
    <location>
        <begin position="1"/>
        <end position="23"/>
    </location>
</feature>
<evidence type="ECO:0000256" key="1">
    <source>
        <dbReference type="SAM" id="SignalP"/>
    </source>
</evidence>
<evidence type="ECO:0000313" key="2">
    <source>
        <dbReference type="EMBL" id="EFP03141.1"/>
    </source>
</evidence>
<dbReference type="Proteomes" id="UP000008281">
    <property type="component" value="Unassembled WGS sequence"/>
</dbReference>
<evidence type="ECO:0000313" key="3">
    <source>
        <dbReference type="Proteomes" id="UP000008281"/>
    </source>
</evidence>
<dbReference type="EMBL" id="DS268411">
    <property type="protein sequence ID" value="EFP03141.1"/>
    <property type="molecule type" value="Genomic_DNA"/>
</dbReference>
<dbReference type="OrthoDB" id="6436213at2759"/>
<feature type="chain" id="PRO_5003175068" evidence="1">
    <location>
        <begin position="24"/>
        <end position="94"/>
    </location>
</feature>
<dbReference type="KEGG" id="crq:GCK72_001669"/>
<dbReference type="AlphaFoldDB" id="E3LN93"/>
<sequence>MNTSLRIVFFTVAFLAIFQEVDGEIIKEEMNEYPNIFEFGLLAVKPQEVRMFEKEERSDSSHGKFTYTDIFGKVIQVFYTADESGMINPDISNK</sequence>
<gene>
    <name evidence="2" type="ORF">CRE_28309</name>
</gene>
<dbReference type="GeneID" id="9815382"/>
<protein>
    <submittedName>
        <fullName evidence="2">Uncharacterized protein</fullName>
    </submittedName>
</protein>